<accession>A0A451AQQ3</accession>
<reference evidence="2" key="1">
    <citation type="submission" date="2019-02" db="EMBL/GenBank/DDBJ databases">
        <authorList>
            <person name="Gruber-Vodicka R. H."/>
            <person name="Seah K. B. B."/>
        </authorList>
    </citation>
    <scope>NUCLEOTIDE SEQUENCE</scope>
    <source>
        <strain evidence="2">BECK_BY19</strain>
        <strain evidence="1">BECK_BY8</strain>
    </source>
</reference>
<dbReference type="EMBL" id="CAADGD010000001">
    <property type="protein sequence ID" value="VFK68353.1"/>
    <property type="molecule type" value="Genomic_DNA"/>
</dbReference>
<evidence type="ECO:0000313" key="2">
    <source>
        <dbReference type="EMBL" id="VFK68353.1"/>
    </source>
</evidence>
<evidence type="ECO:0000313" key="1">
    <source>
        <dbReference type="EMBL" id="VFK58291.1"/>
    </source>
</evidence>
<proteinExistence type="predicted"/>
<dbReference type="InterPro" id="IPR014054">
    <property type="entry name" value="Phage_regulatory_Rha"/>
</dbReference>
<dbReference type="NCBIfam" id="TIGR02681">
    <property type="entry name" value="phage_pRha"/>
    <property type="match status" value="1"/>
</dbReference>
<protein>
    <submittedName>
        <fullName evidence="2">Phage regulatory protein, rha family</fullName>
    </submittedName>
</protein>
<dbReference type="AlphaFoldDB" id="A0A451AQQ3"/>
<sequence>MNRATVPATQEPQVMMRGERAVTTSRDIARCFGKRHDNVLRDIEKLECSEEFRLLNFEESSYINEQNKQQPEFEITRDGFSILAMGFTGRRAMEWKERYIALFNAMEQALQGPLALGTDAETAHLRAERDAATGEVITQLKARVEQLETALLLSREQLRQVDRWRERALWATGPMGAEEFEEVRDLMLDGLNWARIAQDHSYRSPGALSSQFRRRGERLLAEERKKKALKASFTNP</sequence>
<gene>
    <name evidence="1" type="ORF">BECKUNK1418G_GA0071005_100277</name>
    <name evidence="2" type="ORF">BECKUNK1418H_GA0071006_100177</name>
</gene>
<dbReference type="EMBL" id="CAADFZ010000002">
    <property type="protein sequence ID" value="VFK58291.1"/>
    <property type="molecule type" value="Genomic_DNA"/>
</dbReference>
<name>A0A451AQQ3_9GAMM</name>
<dbReference type="Pfam" id="PF09669">
    <property type="entry name" value="Phage_pRha"/>
    <property type="match status" value="1"/>
</dbReference>
<organism evidence="2">
    <name type="scientific">Candidatus Kentrum sp. UNK</name>
    <dbReference type="NCBI Taxonomy" id="2126344"/>
    <lineage>
        <taxon>Bacteria</taxon>
        <taxon>Pseudomonadati</taxon>
        <taxon>Pseudomonadota</taxon>
        <taxon>Gammaproteobacteria</taxon>
        <taxon>Candidatus Kentrum</taxon>
    </lineage>
</organism>